<proteinExistence type="predicted"/>
<organism evidence="2 3">
    <name type="scientific">Rattus norvegicus</name>
    <name type="common">Rat</name>
    <dbReference type="NCBI Taxonomy" id="10116"/>
    <lineage>
        <taxon>Eukaryota</taxon>
        <taxon>Metazoa</taxon>
        <taxon>Chordata</taxon>
        <taxon>Craniata</taxon>
        <taxon>Vertebrata</taxon>
        <taxon>Euteleostomi</taxon>
        <taxon>Mammalia</taxon>
        <taxon>Eutheria</taxon>
        <taxon>Euarchontoglires</taxon>
        <taxon>Glires</taxon>
        <taxon>Rodentia</taxon>
        <taxon>Myomorpha</taxon>
        <taxon>Muroidea</taxon>
        <taxon>Muridae</taxon>
        <taxon>Murinae</taxon>
        <taxon>Rattus</taxon>
    </lineage>
</organism>
<name>A6JPY7_RAT</name>
<protein>
    <submittedName>
        <fullName evidence="2">Similar to DKFZP566K1924 protein, isoform CRA_c</fullName>
    </submittedName>
</protein>
<gene>
    <name evidence="2" type="primary">RGD1308373</name>
    <name evidence="2" type="ORF">rCG_23185</name>
</gene>
<dbReference type="AlphaFoldDB" id="A6JPY7"/>
<evidence type="ECO:0000256" key="1">
    <source>
        <dbReference type="SAM" id="MobiDB-lite"/>
    </source>
</evidence>
<evidence type="ECO:0000313" key="3">
    <source>
        <dbReference type="Proteomes" id="UP000234681"/>
    </source>
</evidence>
<sequence>MMALFSSRWTGSALGRTVQSSCSPVPPTRWRGSPNQKWRATTHPDHHAVHRHWDLRDGVASQVLQLPQARPLPVGKPVLRH</sequence>
<reference evidence="3" key="1">
    <citation type="submission" date="2005-09" db="EMBL/GenBank/DDBJ databases">
        <authorList>
            <person name="Mural R.J."/>
            <person name="Li P.W."/>
            <person name="Adams M.D."/>
            <person name="Amanatides P.G."/>
            <person name="Baden-Tillson H."/>
            <person name="Barnstead M."/>
            <person name="Chin S.H."/>
            <person name="Dew I."/>
            <person name="Evans C.A."/>
            <person name="Ferriera S."/>
            <person name="Flanigan M."/>
            <person name="Fosler C."/>
            <person name="Glodek A."/>
            <person name="Gu Z."/>
            <person name="Holt R.A."/>
            <person name="Jennings D."/>
            <person name="Kraft C.L."/>
            <person name="Lu F."/>
            <person name="Nguyen T."/>
            <person name="Nusskern D.R."/>
            <person name="Pfannkoch C.M."/>
            <person name="Sitter C."/>
            <person name="Sutton G.G."/>
            <person name="Venter J.C."/>
            <person name="Wang Z."/>
            <person name="Woodage T."/>
            <person name="Zheng X.H."/>
            <person name="Zhong F."/>
        </authorList>
    </citation>
    <scope>NUCLEOTIDE SEQUENCE [LARGE SCALE GENOMIC DNA]</scope>
    <source>
        <strain>BN</strain>
        <strain evidence="3">Sprague-Dawley</strain>
    </source>
</reference>
<feature type="region of interest" description="Disordered" evidence="1">
    <location>
        <begin position="16"/>
        <end position="45"/>
    </location>
</feature>
<evidence type="ECO:0000313" key="2">
    <source>
        <dbReference type="EMBL" id="EDL97903.1"/>
    </source>
</evidence>
<dbReference type="Proteomes" id="UP000234681">
    <property type="component" value="Chromosome 14"/>
</dbReference>
<dbReference type="EMBL" id="CH473996">
    <property type="protein sequence ID" value="EDL97903.1"/>
    <property type="molecule type" value="Genomic_DNA"/>
</dbReference>
<accession>A6JPY7</accession>